<dbReference type="SUPFAM" id="SSF46785">
    <property type="entry name" value="Winged helix' DNA-binding domain"/>
    <property type="match status" value="1"/>
</dbReference>
<gene>
    <name evidence="6" type="ORF">GFH48_06985</name>
</gene>
<dbReference type="PANTHER" id="PTHR44846">
    <property type="entry name" value="MANNOSYL-D-GLYCERATE TRANSPORT/METABOLISM SYSTEM REPRESSOR MNGR-RELATED"/>
    <property type="match status" value="1"/>
</dbReference>
<dbReference type="Proteomes" id="UP000326179">
    <property type="component" value="Chromosome"/>
</dbReference>
<keyword evidence="7" id="KW-1185">Reference proteome</keyword>
<proteinExistence type="predicted"/>
<accession>A0A5Q0L807</accession>
<dbReference type="GO" id="GO:0003677">
    <property type="term" value="F:DNA binding"/>
    <property type="evidence" value="ECO:0007669"/>
    <property type="project" value="UniProtKB-KW"/>
</dbReference>
<dbReference type="InterPro" id="IPR050679">
    <property type="entry name" value="Bact_HTH_transcr_reg"/>
</dbReference>
<dbReference type="SMART" id="SM00866">
    <property type="entry name" value="UTRA"/>
    <property type="match status" value="1"/>
</dbReference>
<dbReference type="GO" id="GO:0003700">
    <property type="term" value="F:DNA-binding transcription factor activity"/>
    <property type="evidence" value="ECO:0007669"/>
    <property type="project" value="InterPro"/>
</dbReference>
<dbReference type="CDD" id="cd07377">
    <property type="entry name" value="WHTH_GntR"/>
    <property type="match status" value="1"/>
</dbReference>
<dbReference type="Pfam" id="PF00392">
    <property type="entry name" value="GntR"/>
    <property type="match status" value="1"/>
</dbReference>
<evidence type="ECO:0000313" key="6">
    <source>
        <dbReference type="EMBL" id="QFZ73038.1"/>
    </source>
</evidence>
<dbReference type="InterPro" id="IPR011663">
    <property type="entry name" value="UTRA"/>
</dbReference>
<name>A0A5Q0L807_9ACTN</name>
<feature type="compositionally biased region" description="Basic and acidic residues" evidence="4">
    <location>
        <begin position="244"/>
        <end position="255"/>
    </location>
</feature>
<dbReference type="Gene3D" id="1.10.10.10">
    <property type="entry name" value="Winged helix-like DNA-binding domain superfamily/Winged helix DNA-binding domain"/>
    <property type="match status" value="1"/>
</dbReference>
<dbReference type="Pfam" id="PF07702">
    <property type="entry name" value="UTRA"/>
    <property type="match status" value="1"/>
</dbReference>
<dbReference type="EMBL" id="CP045643">
    <property type="protein sequence ID" value="QFZ73038.1"/>
    <property type="molecule type" value="Genomic_DNA"/>
</dbReference>
<dbReference type="PROSITE" id="PS50949">
    <property type="entry name" value="HTH_GNTR"/>
    <property type="match status" value="1"/>
</dbReference>
<dbReference type="InterPro" id="IPR036388">
    <property type="entry name" value="WH-like_DNA-bd_sf"/>
</dbReference>
<keyword evidence="2" id="KW-0238">DNA-binding</keyword>
<sequence length="281" mass="31005">MEIDPAASRALLKREKVRDAVLELIEERRPGDAIPSERALCAELGVSRPTLRAAVDQLVLAGLLVREHGRGMFVAGEKITQELVPDRRTFSLPQAAGTWTSRLLEFSTQRAGARVGRKLRISPAAEIRYVARLRLVDGSPMAIEYLHVPADLAPDLTRHELENGDLYQHLEDRHGVQVSEAVQAIEPTVVTRGEADLLDVPELSPALLFERLTSDTRNRPVEYVHSIYRGDRYRIVSRLALGPRAEHPSPPDGHHPGIPPGDFMPGGPVTFSTRGVVQGDL</sequence>
<feature type="domain" description="HTH gntR-type" evidence="5">
    <location>
        <begin position="7"/>
        <end position="77"/>
    </location>
</feature>
<dbReference type="RefSeq" id="WP_153287404.1">
    <property type="nucleotide sequence ID" value="NZ_CP045643.1"/>
</dbReference>
<evidence type="ECO:0000256" key="2">
    <source>
        <dbReference type="ARBA" id="ARBA00023125"/>
    </source>
</evidence>
<dbReference type="KEGG" id="sfy:GFH48_06985"/>
<dbReference type="InterPro" id="IPR028978">
    <property type="entry name" value="Chorismate_lyase_/UTRA_dom_sf"/>
</dbReference>
<dbReference type="AlphaFoldDB" id="A0A5Q0L807"/>
<dbReference type="SUPFAM" id="SSF64288">
    <property type="entry name" value="Chorismate lyase-like"/>
    <property type="match status" value="1"/>
</dbReference>
<organism evidence="6 7">
    <name type="scientific">Streptomyces fagopyri</name>
    <dbReference type="NCBI Taxonomy" id="2662397"/>
    <lineage>
        <taxon>Bacteria</taxon>
        <taxon>Bacillati</taxon>
        <taxon>Actinomycetota</taxon>
        <taxon>Actinomycetes</taxon>
        <taxon>Kitasatosporales</taxon>
        <taxon>Streptomycetaceae</taxon>
        <taxon>Streptomyces</taxon>
    </lineage>
</organism>
<dbReference type="Gene3D" id="3.40.1410.10">
    <property type="entry name" value="Chorismate lyase-like"/>
    <property type="match status" value="1"/>
</dbReference>
<dbReference type="SMART" id="SM00345">
    <property type="entry name" value="HTH_GNTR"/>
    <property type="match status" value="1"/>
</dbReference>
<dbReference type="GO" id="GO:0045892">
    <property type="term" value="P:negative regulation of DNA-templated transcription"/>
    <property type="evidence" value="ECO:0007669"/>
    <property type="project" value="TreeGrafter"/>
</dbReference>
<evidence type="ECO:0000256" key="4">
    <source>
        <dbReference type="SAM" id="MobiDB-lite"/>
    </source>
</evidence>
<dbReference type="InterPro" id="IPR036390">
    <property type="entry name" value="WH_DNA-bd_sf"/>
</dbReference>
<evidence type="ECO:0000256" key="3">
    <source>
        <dbReference type="ARBA" id="ARBA00023163"/>
    </source>
</evidence>
<evidence type="ECO:0000256" key="1">
    <source>
        <dbReference type="ARBA" id="ARBA00023015"/>
    </source>
</evidence>
<keyword evidence="1" id="KW-0805">Transcription regulation</keyword>
<dbReference type="PANTHER" id="PTHR44846:SF1">
    <property type="entry name" value="MANNOSYL-D-GLYCERATE TRANSPORT_METABOLISM SYSTEM REPRESSOR MNGR-RELATED"/>
    <property type="match status" value="1"/>
</dbReference>
<evidence type="ECO:0000259" key="5">
    <source>
        <dbReference type="PROSITE" id="PS50949"/>
    </source>
</evidence>
<dbReference type="PRINTS" id="PR00035">
    <property type="entry name" value="HTHGNTR"/>
</dbReference>
<dbReference type="InterPro" id="IPR000524">
    <property type="entry name" value="Tscrpt_reg_HTH_GntR"/>
</dbReference>
<feature type="region of interest" description="Disordered" evidence="4">
    <location>
        <begin position="243"/>
        <end position="266"/>
    </location>
</feature>
<protein>
    <submittedName>
        <fullName evidence="6">UTRA domain-containing protein</fullName>
    </submittedName>
</protein>
<evidence type="ECO:0000313" key="7">
    <source>
        <dbReference type="Proteomes" id="UP000326179"/>
    </source>
</evidence>
<keyword evidence="3" id="KW-0804">Transcription</keyword>
<reference evidence="6 7" key="1">
    <citation type="submission" date="2019-10" db="EMBL/GenBank/DDBJ databases">
        <title>A novel species.</title>
        <authorList>
            <person name="Gao J."/>
        </authorList>
    </citation>
    <scope>NUCLEOTIDE SEQUENCE [LARGE SCALE GENOMIC DNA]</scope>
    <source>
        <strain evidence="6 7">QMT-28</strain>
    </source>
</reference>